<evidence type="ECO:0000313" key="2">
    <source>
        <dbReference type="EMBL" id="QOV33308.1"/>
    </source>
</evidence>
<keyword evidence="3" id="KW-1185">Reference proteome</keyword>
<feature type="compositionally biased region" description="Basic and acidic residues" evidence="1">
    <location>
        <begin position="108"/>
        <end position="119"/>
    </location>
</feature>
<organism evidence="2 3">
    <name type="scientific">Streptomyces ferrugineus</name>
    <dbReference type="NCBI Taxonomy" id="1413221"/>
    <lineage>
        <taxon>Bacteria</taxon>
        <taxon>Bacillati</taxon>
        <taxon>Actinomycetota</taxon>
        <taxon>Actinomycetes</taxon>
        <taxon>Kitasatosporales</taxon>
        <taxon>Streptomycetaceae</taxon>
        <taxon>Streptomyces</taxon>
    </lineage>
</organism>
<dbReference type="RefSeq" id="WP_194038158.1">
    <property type="nucleotide sequence ID" value="NZ_CP063373.1"/>
</dbReference>
<gene>
    <name evidence="2" type="ORF">IM697_24055</name>
</gene>
<accession>A0A7M2SCT7</accession>
<feature type="region of interest" description="Disordered" evidence="1">
    <location>
        <begin position="1"/>
        <end position="24"/>
    </location>
</feature>
<evidence type="ECO:0000313" key="3">
    <source>
        <dbReference type="Proteomes" id="UP000594205"/>
    </source>
</evidence>
<dbReference type="EMBL" id="CP063373">
    <property type="protein sequence ID" value="QOV33308.1"/>
    <property type="molecule type" value="Genomic_DNA"/>
</dbReference>
<dbReference type="KEGG" id="sfeu:IM697_24055"/>
<feature type="region of interest" description="Disordered" evidence="1">
    <location>
        <begin position="105"/>
        <end position="130"/>
    </location>
</feature>
<name>A0A7M2SCT7_9ACTN</name>
<dbReference type="Proteomes" id="UP000594205">
    <property type="component" value="Chromosome"/>
</dbReference>
<dbReference type="AlphaFoldDB" id="A0A7M2SCT7"/>
<evidence type="ECO:0000256" key="1">
    <source>
        <dbReference type="SAM" id="MobiDB-lite"/>
    </source>
</evidence>
<protein>
    <submittedName>
        <fullName evidence="2">Uncharacterized protein</fullName>
    </submittedName>
</protein>
<sequence length="360" mass="38745">MDEQLSFSGRSRHPNQPEVRMSESDDEYWVDLVQDDDLLGGAFLVTRYYAMTLTDCVASLEVGDPVVLRMVDEAGTDVRGEIVDLQPEAGLALISVIAHPGQCLPTPRMDHATKGDDWRAPYTPPRVRRPLRGTVDDVVHDHPQEGPCRIAIHLATDTRVRNHAAFGGGPVERIIDETEGAPLVGVLMSPASPRFSHSPPHGVIATSIDSAMEAFPGLSALGLATSLIAGESPSCPPDTALVPAHSAALAQKETVPETAVHTGMHLEPPPEHREGDSNAAVLDISPTAELSTWSPQEIRDPVLNALCARTEDYLRFLDHLSDTELVESLDLDPFRVRSVGDLTDALRALQLPAGDEGGEA</sequence>
<proteinExistence type="predicted"/>
<reference evidence="2 3" key="1">
    <citation type="submission" date="2020-10" db="EMBL/GenBank/DDBJ databases">
        <title>Streptomyces ferrugineus complate genome analysis.</title>
        <authorList>
            <person name="Anwar N."/>
        </authorList>
    </citation>
    <scope>NUCLEOTIDE SEQUENCE [LARGE SCALE GENOMIC DNA]</scope>
    <source>
        <strain evidence="2 3">CCTCC AA2014009</strain>
    </source>
</reference>